<organism evidence="1 2">
    <name type="scientific">Zarea fungicola</name>
    <dbReference type="NCBI Taxonomy" id="93591"/>
    <lineage>
        <taxon>Eukaryota</taxon>
        <taxon>Fungi</taxon>
        <taxon>Dikarya</taxon>
        <taxon>Ascomycota</taxon>
        <taxon>Pezizomycotina</taxon>
        <taxon>Sordariomycetes</taxon>
        <taxon>Hypocreomycetidae</taxon>
        <taxon>Hypocreales</taxon>
        <taxon>Cordycipitaceae</taxon>
        <taxon>Zarea</taxon>
    </lineage>
</organism>
<name>A0ACC1P0A7_9HYPO</name>
<accession>A0ACC1P0A7</accession>
<evidence type="ECO:0000313" key="2">
    <source>
        <dbReference type="Proteomes" id="UP001143910"/>
    </source>
</evidence>
<gene>
    <name evidence="1" type="ORF">NQ176_g222</name>
</gene>
<comment type="caution">
    <text evidence="1">The sequence shown here is derived from an EMBL/GenBank/DDBJ whole genome shotgun (WGS) entry which is preliminary data.</text>
</comment>
<evidence type="ECO:0000313" key="1">
    <source>
        <dbReference type="EMBL" id="KAJ2984099.1"/>
    </source>
</evidence>
<dbReference type="EMBL" id="JANJQO010000007">
    <property type="protein sequence ID" value="KAJ2984099.1"/>
    <property type="molecule type" value="Genomic_DNA"/>
</dbReference>
<keyword evidence="2" id="KW-1185">Reference proteome</keyword>
<reference evidence="1" key="1">
    <citation type="submission" date="2022-08" db="EMBL/GenBank/DDBJ databases">
        <title>Genome Sequence of Lecanicillium fungicola.</title>
        <authorList>
            <person name="Buettner E."/>
        </authorList>
    </citation>
    <scope>NUCLEOTIDE SEQUENCE</scope>
    <source>
        <strain evidence="1">Babe33</strain>
    </source>
</reference>
<dbReference type="Proteomes" id="UP001143910">
    <property type="component" value="Unassembled WGS sequence"/>
</dbReference>
<protein>
    <submittedName>
        <fullName evidence="1">Uncharacterized protein</fullName>
    </submittedName>
</protein>
<proteinExistence type="predicted"/>
<sequence length="496" mass="56385">MGFFTAKRVTPAPVPTDDVTPLRFVDSLYPFSVDFSLVFDEVVDPEILREAAEKVLRRDGWRQLGARLRRTKEGRLEYHLPAEFTSARPLVLFTTESHSMSINDHPVLRELPRANGQKPTLFKASAASFRPYMRAATTPQTFDDWLYNDIPQLSIHVVNFEDASIITTTMLHTLTDMIGLLSFYRAWMAVLWGKDDQVDLVLGYKDQDPLESLQQGEKPPKYLYESKILKGWGFFKFVVRTMLERWWYPNATLRFFTLPDDFVKKLSASARQELAATSKDKDSSATFVSDGDVLCAWWTRIILRNQNLSPNRTVCLSNNVNARDILAKMGLLPDANVALLANAVYAAPCFTTAGRVCGTTYALGLLASQVRDTIKQHRTVEQVKAVDAIYRESKAKTGHLPVFGDSAMVLCPWTNIYRGKLFQLDFSPAVKVRGSKEEKLAKSVQPVFVSFTGLESRWSMRNSSAVVGRSDTGDWWMMSRLRDDIWARVEKEFDRM</sequence>